<dbReference type="Pfam" id="PF00583">
    <property type="entry name" value="Acetyltransf_1"/>
    <property type="match status" value="1"/>
</dbReference>
<dbReference type="RefSeq" id="WP_131513426.1">
    <property type="nucleotide sequence ID" value="NZ_SJKD01000002.1"/>
</dbReference>
<accession>A0A4R0JWX8</accession>
<organism evidence="2 3">
    <name type="scientific">Kribbella capetownensis</name>
    <dbReference type="NCBI Taxonomy" id="1572659"/>
    <lineage>
        <taxon>Bacteria</taxon>
        <taxon>Bacillati</taxon>
        <taxon>Actinomycetota</taxon>
        <taxon>Actinomycetes</taxon>
        <taxon>Propionibacteriales</taxon>
        <taxon>Kribbellaceae</taxon>
        <taxon>Kribbella</taxon>
    </lineage>
</organism>
<protein>
    <submittedName>
        <fullName evidence="2">GNAT family N-acetyltransferase</fullName>
    </submittedName>
</protein>
<name>A0A4R0JWX8_9ACTN</name>
<dbReference type="PROSITE" id="PS51186">
    <property type="entry name" value="GNAT"/>
    <property type="match status" value="1"/>
</dbReference>
<dbReference type="EMBL" id="SJKD01000002">
    <property type="protein sequence ID" value="TCC50724.1"/>
    <property type="molecule type" value="Genomic_DNA"/>
</dbReference>
<evidence type="ECO:0000313" key="2">
    <source>
        <dbReference type="EMBL" id="TCC50724.1"/>
    </source>
</evidence>
<keyword evidence="2" id="KW-0808">Transferase</keyword>
<dbReference type="InterPro" id="IPR016181">
    <property type="entry name" value="Acyl_CoA_acyltransferase"/>
</dbReference>
<reference evidence="2 3" key="1">
    <citation type="submission" date="2019-02" db="EMBL/GenBank/DDBJ databases">
        <title>Kribbella capetownensis sp. nov. and Kribbella speibonae sp. nov., isolated from soil.</title>
        <authorList>
            <person name="Curtis S.M."/>
            <person name="Norton I."/>
            <person name="Everest G.J."/>
            <person name="Meyers P.R."/>
        </authorList>
    </citation>
    <scope>NUCLEOTIDE SEQUENCE [LARGE SCALE GENOMIC DNA]</scope>
    <source>
        <strain evidence="2 3">YM53</strain>
    </source>
</reference>
<gene>
    <name evidence="2" type="ORF">E0H75_11105</name>
</gene>
<dbReference type="AlphaFoldDB" id="A0A4R0JWX8"/>
<keyword evidence="3" id="KW-1185">Reference proteome</keyword>
<dbReference type="CDD" id="cd04301">
    <property type="entry name" value="NAT_SF"/>
    <property type="match status" value="1"/>
</dbReference>
<dbReference type="GO" id="GO:0016747">
    <property type="term" value="F:acyltransferase activity, transferring groups other than amino-acyl groups"/>
    <property type="evidence" value="ECO:0007669"/>
    <property type="project" value="InterPro"/>
</dbReference>
<evidence type="ECO:0000313" key="3">
    <source>
        <dbReference type="Proteomes" id="UP000293342"/>
    </source>
</evidence>
<dbReference type="Proteomes" id="UP000293342">
    <property type="component" value="Unassembled WGS sequence"/>
</dbReference>
<proteinExistence type="predicted"/>
<sequence length="292" mass="32630">MTSRRDYRGADDLRAMQRLVQRCWSVDANWHIGDLAWQRRTVPGVESTWRTSLWEDNGETVAWGWVELPGHLALVTDLSRPELAAEVIAWFEEVTSAPELTCAVLETEVHLTTALESAGYRADAEAPFFTHHHRSLATVVVPSCPDGYRLRHVRPDEAERRSAGHRATWSDFGSTLSADTYQSVMNAWPYRPELDWVIEDQHGNFVSTSLAWLDEENEVGLIEPVGTDPAHRRRGLATAVNLAALTALQQAGATQAIVNPRGDPAYPTAAKLYQSLGFHPGPQTTPYKKHRT</sequence>
<dbReference type="OrthoDB" id="3771710at2"/>
<comment type="caution">
    <text evidence="2">The sequence shown here is derived from an EMBL/GenBank/DDBJ whole genome shotgun (WGS) entry which is preliminary data.</text>
</comment>
<dbReference type="SUPFAM" id="SSF55729">
    <property type="entry name" value="Acyl-CoA N-acyltransferases (Nat)"/>
    <property type="match status" value="1"/>
</dbReference>
<evidence type="ECO:0000259" key="1">
    <source>
        <dbReference type="PROSITE" id="PS51186"/>
    </source>
</evidence>
<dbReference type="Gene3D" id="3.40.630.30">
    <property type="match status" value="1"/>
</dbReference>
<feature type="domain" description="N-acetyltransferase" evidence="1">
    <location>
        <begin position="148"/>
        <end position="292"/>
    </location>
</feature>
<dbReference type="InterPro" id="IPR000182">
    <property type="entry name" value="GNAT_dom"/>
</dbReference>